<reference evidence="8 9" key="1">
    <citation type="submission" date="2024-05" db="EMBL/GenBank/DDBJ databases">
        <title>A high-quality chromosomal-level genome assembly of Topmouth culter (Culter alburnus).</title>
        <authorList>
            <person name="Zhao H."/>
        </authorList>
    </citation>
    <scope>NUCLEOTIDE SEQUENCE [LARGE SCALE GENOMIC DNA]</scope>
    <source>
        <strain evidence="8">CATC2023</strain>
        <tissue evidence="8">Muscle</tissue>
    </source>
</reference>
<feature type="compositionally biased region" description="Basic and acidic residues" evidence="5">
    <location>
        <begin position="35"/>
        <end position="49"/>
    </location>
</feature>
<accession>A0AAW2ASZ1</accession>
<dbReference type="AlphaFoldDB" id="A0AAW2ASZ1"/>
<dbReference type="CDD" id="cd03590">
    <property type="entry name" value="CLECT_DC-SIGN_like"/>
    <property type="match status" value="1"/>
</dbReference>
<feature type="compositionally biased region" description="Basic residues" evidence="5">
    <location>
        <begin position="1"/>
        <end position="13"/>
    </location>
</feature>
<sequence>MDSKRPKIYKRTHGNSSAEIQDLDREDGEEMITDANRDTKNRHEVRTETENSDTAIYQTLQHSGSVCVRIRSSRAAPVCLVLLCVLLLTAVLVLAIRLTKTVDEFYIKYQNITEEINELRKGKTILEKNTKNLSNYSKTLNTEKLTLQKEMKELRQQIHKIDGWSCYQSSLYFISSEKKSWTESRRYCTDRGADLIIINNREEQEYLKQVPGGTDVWIGLTDSDVENTWKWVDGTNVTSGFWRDGAPSDSAGDKDCAINLPSGFADYSCKKTFKWICEKNTF</sequence>
<dbReference type="PROSITE" id="PS50041">
    <property type="entry name" value="C_TYPE_LECTIN_2"/>
    <property type="match status" value="1"/>
</dbReference>
<keyword evidence="1" id="KW-0430">Lectin</keyword>
<dbReference type="PANTHER" id="PTHR46490:SF6">
    <property type="entry name" value="ASIALOGLYCOPROTEIN RECEPTOR 1-LIKE-RELATED"/>
    <property type="match status" value="1"/>
</dbReference>
<name>A0AAW2ASZ1_CULAL</name>
<keyword evidence="3" id="KW-0325">Glycoprotein</keyword>
<keyword evidence="2" id="KW-1015">Disulfide bond</keyword>
<dbReference type="InterPro" id="IPR033989">
    <property type="entry name" value="CD209-like_CTLD"/>
</dbReference>
<gene>
    <name evidence="8" type="ORF">ABG768_018702</name>
</gene>
<dbReference type="PANTHER" id="PTHR46490">
    <property type="entry name" value="C-TYPE LECTIN DOMAIN FAMILY 12 MEMBER A-RELATED"/>
    <property type="match status" value="1"/>
</dbReference>
<evidence type="ECO:0000256" key="2">
    <source>
        <dbReference type="ARBA" id="ARBA00023157"/>
    </source>
</evidence>
<dbReference type="InterPro" id="IPR016186">
    <property type="entry name" value="C-type_lectin-like/link_sf"/>
</dbReference>
<dbReference type="Pfam" id="PF00059">
    <property type="entry name" value="Lectin_C"/>
    <property type="match status" value="1"/>
</dbReference>
<dbReference type="InterPro" id="IPR052309">
    <property type="entry name" value="C-type_Lectin_Domain_Fam1"/>
</dbReference>
<dbReference type="InterPro" id="IPR001304">
    <property type="entry name" value="C-type_lectin-like"/>
</dbReference>
<comment type="caution">
    <text evidence="8">The sequence shown here is derived from an EMBL/GenBank/DDBJ whole genome shotgun (WGS) entry which is preliminary data.</text>
</comment>
<dbReference type="InterPro" id="IPR016187">
    <property type="entry name" value="CTDL_fold"/>
</dbReference>
<dbReference type="SUPFAM" id="SSF56436">
    <property type="entry name" value="C-type lectin-like"/>
    <property type="match status" value="1"/>
</dbReference>
<keyword evidence="6" id="KW-1133">Transmembrane helix</keyword>
<dbReference type="SMART" id="SM00034">
    <property type="entry name" value="CLECT"/>
    <property type="match status" value="1"/>
</dbReference>
<feature type="domain" description="C-type lectin" evidence="7">
    <location>
        <begin position="167"/>
        <end position="278"/>
    </location>
</feature>
<proteinExistence type="predicted"/>
<evidence type="ECO:0000256" key="6">
    <source>
        <dbReference type="SAM" id="Phobius"/>
    </source>
</evidence>
<protein>
    <recommendedName>
        <fullName evidence="7">C-type lectin domain-containing protein</fullName>
    </recommendedName>
</protein>
<evidence type="ECO:0000313" key="8">
    <source>
        <dbReference type="EMBL" id="KAK9976881.1"/>
    </source>
</evidence>
<evidence type="ECO:0000256" key="4">
    <source>
        <dbReference type="SAM" id="Coils"/>
    </source>
</evidence>
<evidence type="ECO:0000259" key="7">
    <source>
        <dbReference type="PROSITE" id="PS50041"/>
    </source>
</evidence>
<keyword evidence="4" id="KW-0175">Coiled coil</keyword>
<keyword evidence="9" id="KW-1185">Reference proteome</keyword>
<evidence type="ECO:0000313" key="9">
    <source>
        <dbReference type="Proteomes" id="UP001479290"/>
    </source>
</evidence>
<evidence type="ECO:0000256" key="5">
    <source>
        <dbReference type="SAM" id="MobiDB-lite"/>
    </source>
</evidence>
<feature type="transmembrane region" description="Helical" evidence="6">
    <location>
        <begin position="78"/>
        <end position="98"/>
    </location>
</feature>
<dbReference type="GO" id="GO:0030246">
    <property type="term" value="F:carbohydrate binding"/>
    <property type="evidence" value="ECO:0007669"/>
    <property type="project" value="UniProtKB-KW"/>
</dbReference>
<keyword evidence="6" id="KW-0812">Transmembrane</keyword>
<organism evidence="8 9">
    <name type="scientific">Culter alburnus</name>
    <name type="common">Topmouth culter</name>
    <dbReference type="NCBI Taxonomy" id="194366"/>
    <lineage>
        <taxon>Eukaryota</taxon>
        <taxon>Metazoa</taxon>
        <taxon>Chordata</taxon>
        <taxon>Craniata</taxon>
        <taxon>Vertebrata</taxon>
        <taxon>Euteleostomi</taxon>
        <taxon>Actinopterygii</taxon>
        <taxon>Neopterygii</taxon>
        <taxon>Teleostei</taxon>
        <taxon>Ostariophysi</taxon>
        <taxon>Cypriniformes</taxon>
        <taxon>Xenocyprididae</taxon>
        <taxon>Xenocypridinae</taxon>
        <taxon>Culter</taxon>
    </lineage>
</organism>
<dbReference type="Gene3D" id="3.10.100.10">
    <property type="entry name" value="Mannose-Binding Protein A, subunit A"/>
    <property type="match status" value="1"/>
</dbReference>
<dbReference type="EMBL" id="JAWDJR010000003">
    <property type="protein sequence ID" value="KAK9976881.1"/>
    <property type="molecule type" value="Genomic_DNA"/>
</dbReference>
<feature type="region of interest" description="Disordered" evidence="5">
    <location>
        <begin position="1"/>
        <end position="50"/>
    </location>
</feature>
<evidence type="ECO:0000256" key="1">
    <source>
        <dbReference type="ARBA" id="ARBA00022734"/>
    </source>
</evidence>
<evidence type="ECO:0000256" key="3">
    <source>
        <dbReference type="ARBA" id="ARBA00023180"/>
    </source>
</evidence>
<keyword evidence="6" id="KW-0472">Membrane</keyword>
<dbReference type="Proteomes" id="UP001479290">
    <property type="component" value="Unassembled WGS sequence"/>
</dbReference>
<feature type="coiled-coil region" evidence="4">
    <location>
        <begin position="109"/>
        <end position="157"/>
    </location>
</feature>